<feature type="region of interest" description="Disordered" evidence="1">
    <location>
        <begin position="1"/>
        <end position="23"/>
    </location>
</feature>
<accession>A0AA39RH87</accession>
<organism evidence="2 3">
    <name type="scientific">Acer saccharum</name>
    <name type="common">Sugar maple</name>
    <dbReference type="NCBI Taxonomy" id="4024"/>
    <lineage>
        <taxon>Eukaryota</taxon>
        <taxon>Viridiplantae</taxon>
        <taxon>Streptophyta</taxon>
        <taxon>Embryophyta</taxon>
        <taxon>Tracheophyta</taxon>
        <taxon>Spermatophyta</taxon>
        <taxon>Magnoliopsida</taxon>
        <taxon>eudicotyledons</taxon>
        <taxon>Gunneridae</taxon>
        <taxon>Pentapetalae</taxon>
        <taxon>rosids</taxon>
        <taxon>malvids</taxon>
        <taxon>Sapindales</taxon>
        <taxon>Sapindaceae</taxon>
        <taxon>Hippocastanoideae</taxon>
        <taxon>Acereae</taxon>
        <taxon>Acer</taxon>
    </lineage>
</organism>
<evidence type="ECO:0000313" key="3">
    <source>
        <dbReference type="Proteomes" id="UP001168877"/>
    </source>
</evidence>
<reference evidence="2" key="2">
    <citation type="submission" date="2023-06" db="EMBL/GenBank/DDBJ databases">
        <authorList>
            <person name="Swenson N.G."/>
            <person name="Wegrzyn J.L."/>
            <person name="Mcevoy S.L."/>
        </authorList>
    </citation>
    <scope>NUCLEOTIDE SEQUENCE</scope>
    <source>
        <strain evidence="2">NS2018</strain>
        <tissue evidence="2">Leaf</tissue>
    </source>
</reference>
<comment type="caution">
    <text evidence="2">The sequence shown here is derived from an EMBL/GenBank/DDBJ whole genome shotgun (WGS) entry which is preliminary data.</text>
</comment>
<evidence type="ECO:0000256" key="1">
    <source>
        <dbReference type="SAM" id="MobiDB-lite"/>
    </source>
</evidence>
<dbReference type="EMBL" id="JAUESC010000387">
    <property type="protein sequence ID" value="KAK0573816.1"/>
    <property type="molecule type" value="Genomic_DNA"/>
</dbReference>
<gene>
    <name evidence="2" type="ORF">LWI29_013987</name>
</gene>
<dbReference type="AlphaFoldDB" id="A0AA39RH87"/>
<reference evidence="2" key="1">
    <citation type="journal article" date="2022" name="Plant J.">
        <title>Strategies of tolerance reflected in two North American maple genomes.</title>
        <authorList>
            <person name="McEvoy S.L."/>
            <person name="Sezen U.U."/>
            <person name="Trouern-Trend A."/>
            <person name="McMahon S.M."/>
            <person name="Schaberg P.G."/>
            <person name="Yang J."/>
            <person name="Wegrzyn J.L."/>
            <person name="Swenson N.G."/>
        </authorList>
    </citation>
    <scope>NUCLEOTIDE SEQUENCE</scope>
    <source>
        <strain evidence="2">NS2018</strain>
    </source>
</reference>
<dbReference type="Proteomes" id="UP001168877">
    <property type="component" value="Unassembled WGS sequence"/>
</dbReference>
<protein>
    <submittedName>
        <fullName evidence="2">Uncharacterized protein</fullName>
    </submittedName>
</protein>
<name>A0AA39RH87_ACESA</name>
<proteinExistence type="predicted"/>
<keyword evidence="3" id="KW-1185">Reference proteome</keyword>
<evidence type="ECO:0000313" key="2">
    <source>
        <dbReference type="EMBL" id="KAK0573816.1"/>
    </source>
</evidence>
<sequence length="113" mass="12004">MVKKERSVVSGEEIGTRDGAVDGAYGTNHLVSYSSFGSVSGEGSADWVCWIEDLVSDGSVSLSSIKFVGNFTIAVIKAEDPIGKLTMGDCDVSIWVNIVESTVIWSVALLSRI</sequence>